<dbReference type="GO" id="GO:0016740">
    <property type="term" value="F:transferase activity"/>
    <property type="evidence" value="ECO:0007669"/>
    <property type="project" value="UniProtKB-KW"/>
</dbReference>
<proteinExistence type="inferred from homology"/>
<feature type="active site" description="Glycyl thioester intermediate" evidence="3">
    <location>
        <position position="90"/>
    </location>
</feature>
<protein>
    <recommendedName>
        <fullName evidence="5">UBC core domain-containing protein</fullName>
    </recommendedName>
</protein>
<dbReference type="PROSITE" id="PS50127">
    <property type="entry name" value="UBC_2"/>
    <property type="match status" value="1"/>
</dbReference>
<evidence type="ECO:0000259" key="5">
    <source>
        <dbReference type="PROSITE" id="PS50127"/>
    </source>
</evidence>
<accession>A0A7R9KVJ8</accession>
<dbReference type="EMBL" id="OC862276">
    <property type="protein sequence ID" value="CAD7630069.1"/>
    <property type="molecule type" value="Genomic_DNA"/>
</dbReference>
<keyword evidence="4" id="KW-0067">ATP-binding</keyword>
<dbReference type="PANTHER" id="PTHR24068">
    <property type="entry name" value="UBIQUITIN-CONJUGATING ENZYME E2"/>
    <property type="match status" value="1"/>
</dbReference>
<organism evidence="6">
    <name type="scientific">Medioppia subpectinata</name>
    <dbReference type="NCBI Taxonomy" id="1979941"/>
    <lineage>
        <taxon>Eukaryota</taxon>
        <taxon>Metazoa</taxon>
        <taxon>Ecdysozoa</taxon>
        <taxon>Arthropoda</taxon>
        <taxon>Chelicerata</taxon>
        <taxon>Arachnida</taxon>
        <taxon>Acari</taxon>
        <taxon>Acariformes</taxon>
        <taxon>Sarcoptiformes</taxon>
        <taxon>Oribatida</taxon>
        <taxon>Brachypylina</taxon>
        <taxon>Oppioidea</taxon>
        <taxon>Oppiidae</taxon>
        <taxon>Medioppia</taxon>
    </lineage>
</organism>
<comment type="similarity">
    <text evidence="4">Belongs to the ubiquitin-conjugating enzyme family.</text>
</comment>
<name>A0A7R9KVJ8_9ACAR</name>
<evidence type="ECO:0000256" key="1">
    <source>
        <dbReference type="ARBA" id="ARBA00022679"/>
    </source>
</evidence>
<dbReference type="AlphaFoldDB" id="A0A7R9KVJ8"/>
<keyword evidence="2 4" id="KW-0833">Ubl conjugation pathway</keyword>
<dbReference type="SUPFAM" id="SSF54495">
    <property type="entry name" value="UBC-like"/>
    <property type="match status" value="1"/>
</dbReference>
<evidence type="ECO:0000313" key="7">
    <source>
        <dbReference type="Proteomes" id="UP000759131"/>
    </source>
</evidence>
<keyword evidence="7" id="KW-1185">Reference proteome</keyword>
<feature type="domain" description="UBC core" evidence="5">
    <location>
        <begin position="2"/>
        <end position="153"/>
    </location>
</feature>
<sequence>MGSRKRINNEIKEIMKDNNLKRNHWCIELDGENTSHFIGKIHGPPDTPYQNGVFRIDISIPEGYPIEPPKCKFLTLVWHPNVSSQTGVICLDLLTKDNWSAGTTIEALLRSLRSFLSSPESTNPLDGTVAGQYRRNKPLYERTARYWTYYHAMNDETRKTVDKNQFQEFIDKIDRLMNAKTIDRNGALHLLSCKDWDLNAAIND</sequence>
<dbReference type="EMBL" id="CAJPIZ010007701">
    <property type="protein sequence ID" value="CAG2110499.1"/>
    <property type="molecule type" value="Genomic_DNA"/>
</dbReference>
<keyword evidence="4" id="KW-0547">Nucleotide-binding</keyword>
<gene>
    <name evidence="6" type="ORF">OSB1V03_LOCUS10482</name>
</gene>
<evidence type="ECO:0000256" key="4">
    <source>
        <dbReference type="RuleBase" id="RU362109"/>
    </source>
</evidence>
<dbReference type="PROSITE" id="PS00183">
    <property type="entry name" value="UBC_1"/>
    <property type="match status" value="1"/>
</dbReference>
<dbReference type="InterPro" id="IPR023313">
    <property type="entry name" value="UBQ-conjugating_AS"/>
</dbReference>
<dbReference type="GO" id="GO:0005524">
    <property type="term" value="F:ATP binding"/>
    <property type="evidence" value="ECO:0007669"/>
    <property type="project" value="UniProtKB-UniRule"/>
</dbReference>
<keyword evidence="1" id="KW-0808">Transferase</keyword>
<dbReference type="Proteomes" id="UP000759131">
    <property type="component" value="Unassembled WGS sequence"/>
</dbReference>
<dbReference type="Gene3D" id="3.10.110.10">
    <property type="entry name" value="Ubiquitin Conjugating Enzyme"/>
    <property type="match status" value="1"/>
</dbReference>
<evidence type="ECO:0000256" key="3">
    <source>
        <dbReference type="PROSITE-ProRule" id="PRU10133"/>
    </source>
</evidence>
<dbReference type="InterPro" id="IPR016135">
    <property type="entry name" value="UBQ-conjugating_enzyme/RWD"/>
</dbReference>
<dbReference type="Pfam" id="PF00179">
    <property type="entry name" value="UQ_con"/>
    <property type="match status" value="1"/>
</dbReference>
<evidence type="ECO:0000256" key="2">
    <source>
        <dbReference type="ARBA" id="ARBA00022786"/>
    </source>
</evidence>
<evidence type="ECO:0000313" key="6">
    <source>
        <dbReference type="EMBL" id="CAD7630069.1"/>
    </source>
</evidence>
<dbReference type="InterPro" id="IPR000608">
    <property type="entry name" value="UBC"/>
</dbReference>
<dbReference type="OrthoDB" id="9993688at2759"/>
<reference evidence="6" key="1">
    <citation type="submission" date="2020-11" db="EMBL/GenBank/DDBJ databases">
        <authorList>
            <person name="Tran Van P."/>
        </authorList>
    </citation>
    <scope>NUCLEOTIDE SEQUENCE</scope>
</reference>
<dbReference type="SMART" id="SM00212">
    <property type="entry name" value="UBCc"/>
    <property type="match status" value="1"/>
</dbReference>